<keyword evidence="3" id="KW-0904">Protein phosphatase</keyword>
<proteinExistence type="inferred from homology"/>
<organism evidence="11 14">
    <name type="scientific">Rotaria sordida</name>
    <dbReference type="NCBI Taxonomy" id="392033"/>
    <lineage>
        <taxon>Eukaryota</taxon>
        <taxon>Metazoa</taxon>
        <taxon>Spiralia</taxon>
        <taxon>Gnathifera</taxon>
        <taxon>Rotifera</taxon>
        <taxon>Eurotatoria</taxon>
        <taxon>Bdelloidea</taxon>
        <taxon>Philodinida</taxon>
        <taxon>Philodinidae</taxon>
        <taxon>Rotaria</taxon>
    </lineage>
</organism>
<feature type="compositionally biased region" description="Low complexity" evidence="5">
    <location>
        <begin position="324"/>
        <end position="340"/>
    </location>
</feature>
<evidence type="ECO:0000313" key="15">
    <source>
        <dbReference type="Proteomes" id="UP000663870"/>
    </source>
</evidence>
<feature type="region of interest" description="Disordered" evidence="5">
    <location>
        <begin position="358"/>
        <end position="390"/>
    </location>
</feature>
<feature type="domain" description="Tyrosine specific protein phosphatases" evidence="7">
    <location>
        <begin position="209"/>
        <end position="292"/>
    </location>
</feature>
<feature type="domain" description="Tyrosine-protein phosphatase" evidence="6">
    <location>
        <begin position="32"/>
        <end position="301"/>
    </location>
</feature>
<dbReference type="EMBL" id="CAJOBD010005005">
    <property type="protein sequence ID" value="CAF4016442.1"/>
    <property type="molecule type" value="Genomic_DNA"/>
</dbReference>
<evidence type="ECO:0000256" key="3">
    <source>
        <dbReference type="ARBA" id="ARBA00022912"/>
    </source>
</evidence>
<gene>
    <name evidence="13" type="ORF">FNK824_LOCUS28692</name>
    <name evidence="12" type="ORF">JBS370_LOCUS27143</name>
    <name evidence="8" type="ORF">JXQ802_LOCUS11974</name>
    <name evidence="11" type="ORF">OTI717_LOCUS24881</name>
    <name evidence="10" type="ORF">SEV965_LOCUS20999</name>
    <name evidence="9" type="ORF">ZHD862_LOCUS10480</name>
</gene>
<dbReference type="PROSITE" id="PS50056">
    <property type="entry name" value="TYR_PHOSPHATASE_2"/>
    <property type="match status" value="1"/>
</dbReference>
<evidence type="ECO:0000313" key="9">
    <source>
        <dbReference type="EMBL" id="CAF0960241.1"/>
    </source>
</evidence>
<protein>
    <recommendedName>
        <fullName evidence="1">protein-tyrosine-phosphatase</fullName>
        <ecNumber evidence="1">3.1.3.48</ecNumber>
    </recommendedName>
</protein>
<name>A0A819J1X6_9BILA</name>
<dbReference type="SMART" id="SM00404">
    <property type="entry name" value="PTPc_motif"/>
    <property type="match status" value="1"/>
</dbReference>
<dbReference type="EMBL" id="CAJNOL010000242">
    <property type="protein sequence ID" value="CAF0956707.1"/>
    <property type="molecule type" value="Genomic_DNA"/>
</dbReference>
<evidence type="ECO:0000256" key="1">
    <source>
        <dbReference type="ARBA" id="ARBA00013064"/>
    </source>
</evidence>
<dbReference type="Pfam" id="PF00102">
    <property type="entry name" value="Y_phosphatase"/>
    <property type="match status" value="1"/>
</dbReference>
<evidence type="ECO:0000259" key="7">
    <source>
        <dbReference type="PROSITE" id="PS50056"/>
    </source>
</evidence>
<evidence type="ECO:0000256" key="4">
    <source>
        <dbReference type="ARBA" id="ARBA00034734"/>
    </source>
</evidence>
<dbReference type="Proteomes" id="UP000663874">
    <property type="component" value="Unassembled WGS sequence"/>
</dbReference>
<dbReference type="AlphaFoldDB" id="A0A819J1X6"/>
<dbReference type="PANTHER" id="PTHR45983">
    <property type="entry name" value="TYROSINE PHOSPHATSE N18, PUTATIVE-RELATED"/>
    <property type="match status" value="1"/>
</dbReference>
<reference evidence="11" key="1">
    <citation type="submission" date="2021-02" db="EMBL/GenBank/DDBJ databases">
        <authorList>
            <person name="Nowell W R."/>
        </authorList>
    </citation>
    <scope>NUCLEOTIDE SEQUENCE</scope>
</reference>
<accession>A0A819J1X6</accession>
<dbReference type="GO" id="GO:0004726">
    <property type="term" value="F:non-membrane spanning protein tyrosine phosphatase activity"/>
    <property type="evidence" value="ECO:0007669"/>
    <property type="project" value="InterPro"/>
</dbReference>
<comment type="similarity">
    <text evidence="4">Belongs to the protein-tyrosine phosphatase family. Non-receptor class 4 subfamily.</text>
</comment>
<dbReference type="Proteomes" id="UP000663823">
    <property type="component" value="Unassembled WGS sequence"/>
</dbReference>
<dbReference type="InterPro" id="IPR003595">
    <property type="entry name" value="Tyr_Pase_cat"/>
</dbReference>
<feature type="compositionally biased region" description="Low complexity" evidence="5">
    <location>
        <begin position="367"/>
        <end position="385"/>
    </location>
</feature>
<evidence type="ECO:0000313" key="10">
    <source>
        <dbReference type="EMBL" id="CAF1198370.1"/>
    </source>
</evidence>
<dbReference type="SUPFAM" id="SSF52799">
    <property type="entry name" value="(Phosphotyrosine protein) phosphatases II"/>
    <property type="match status" value="1"/>
</dbReference>
<keyword evidence="2" id="KW-0378">Hydrolase</keyword>
<evidence type="ECO:0000259" key="6">
    <source>
        <dbReference type="PROSITE" id="PS50055"/>
    </source>
</evidence>
<evidence type="ECO:0000313" key="12">
    <source>
        <dbReference type="EMBL" id="CAF4016442.1"/>
    </source>
</evidence>
<dbReference type="Proteomes" id="UP000663864">
    <property type="component" value="Unassembled WGS sequence"/>
</dbReference>
<dbReference type="InterPro" id="IPR000387">
    <property type="entry name" value="Tyr_Pase_dom"/>
</dbReference>
<evidence type="ECO:0000313" key="11">
    <source>
        <dbReference type="EMBL" id="CAF3922108.1"/>
    </source>
</evidence>
<dbReference type="InterPro" id="IPR000242">
    <property type="entry name" value="PTP_cat"/>
</dbReference>
<dbReference type="Proteomes" id="UP000663889">
    <property type="component" value="Unassembled WGS sequence"/>
</dbReference>
<dbReference type="EMBL" id="CAJNOT010000377">
    <property type="protein sequence ID" value="CAF0960241.1"/>
    <property type="molecule type" value="Genomic_DNA"/>
</dbReference>
<dbReference type="EMBL" id="CAJOAX010004807">
    <property type="protein sequence ID" value="CAF3922108.1"/>
    <property type="molecule type" value="Genomic_DNA"/>
</dbReference>
<dbReference type="GO" id="GO:0005737">
    <property type="term" value="C:cytoplasm"/>
    <property type="evidence" value="ECO:0007669"/>
    <property type="project" value="TreeGrafter"/>
</dbReference>
<dbReference type="GO" id="GO:0005634">
    <property type="term" value="C:nucleus"/>
    <property type="evidence" value="ECO:0007669"/>
    <property type="project" value="TreeGrafter"/>
</dbReference>
<dbReference type="PRINTS" id="PR00700">
    <property type="entry name" value="PRTYPHPHTASE"/>
</dbReference>
<keyword evidence="15" id="KW-1185">Reference proteome</keyword>
<dbReference type="InterPro" id="IPR047170">
    <property type="entry name" value="PTN12/18/22"/>
</dbReference>
<feature type="region of interest" description="Disordered" evidence="5">
    <location>
        <begin position="324"/>
        <end position="343"/>
    </location>
</feature>
<dbReference type="InterPro" id="IPR029021">
    <property type="entry name" value="Prot-tyrosine_phosphatase-like"/>
</dbReference>
<dbReference type="EMBL" id="CAJOBE010007967">
    <property type="protein sequence ID" value="CAF4050733.1"/>
    <property type="molecule type" value="Genomic_DNA"/>
</dbReference>
<dbReference type="EC" id="3.1.3.48" evidence="1"/>
<sequence length="468" mass="54051">MTENTDGDNICNRTAGLVVEFEQSRDPDSTEIGRQFNKLQRTMMKNKDILSCNEGIKSINRLKNRYKDILPYDKYRVILPLDNDSDYINASFIEDLYGHRRYIAAQGPIDTSLIDFFHMIWNFQITSIICTANDIEAGRMKFRRYWPDDGESLQFGSYHITKDVSNDKTYRCNDYEIYSLIITREEIQRHILLYHVLHWFDHDIPNDESSILELLSRVYQDRNSSIDSPILVHCSAGCGRTGSLIAIDLCRLLLNDEHLFFSRDYQPYPVFKIASHIRQFRIALIQTLKQYLFVHKMFACMMKIHENILLCSILNNNEDQTLDSSLTTKLSPPTTLVSSSRRQSGPFQIILRSPPIGRRLFSGSNNSSPTKSPSEFFSSPSKSSSLNDTSQISERSLMSSCFLQINTTNTHSADQLIHSNETRCNHIRSRQRESITRSDSVDIYSITSLIHHQQQQQQFSNDQGAYSD</sequence>
<dbReference type="PROSITE" id="PS50055">
    <property type="entry name" value="TYR_PHOSPHATASE_PTP"/>
    <property type="match status" value="1"/>
</dbReference>
<evidence type="ECO:0000313" key="8">
    <source>
        <dbReference type="EMBL" id="CAF0956707.1"/>
    </source>
</evidence>
<comment type="caution">
    <text evidence="11">The sequence shown here is derived from an EMBL/GenBank/DDBJ whole genome shotgun (WGS) entry which is preliminary data.</text>
</comment>
<dbReference type="Gene3D" id="3.90.190.10">
    <property type="entry name" value="Protein tyrosine phosphatase superfamily"/>
    <property type="match status" value="1"/>
</dbReference>
<evidence type="ECO:0000256" key="5">
    <source>
        <dbReference type="SAM" id="MobiDB-lite"/>
    </source>
</evidence>
<evidence type="ECO:0000313" key="14">
    <source>
        <dbReference type="Proteomes" id="UP000663823"/>
    </source>
</evidence>
<dbReference type="PROSITE" id="PS00383">
    <property type="entry name" value="TYR_PHOSPHATASE_1"/>
    <property type="match status" value="1"/>
</dbReference>
<dbReference type="Proteomes" id="UP000663870">
    <property type="component" value="Unassembled WGS sequence"/>
</dbReference>
<dbReference type="Proteomes" id="UP000663836">
    <property type="component" value="Unassembled WGS sequence"/>
</dbReference>
<dbReference type="SMART" id="SM00194">
    <property type="entry name" value="PTPc"/>
    <property type="match status" value="1"/>
</dbReference>
<dbReference type="EMBL" id="CAJNOU010001399">
    <property type="protein sequence ID" value="CAF1198370.1"/>
    <property type="molecule type" value="Genomic_DNA"/>
</dbReference>
<dbReference type="PANTHER" id="PTHR45983:SF2">
    <property type="entry name" value="PROTEIN-TYROSINE-PHOSPHATASE"/>
    <property type="match status" value="1"/>
</dbReference>
<dbReference type="InterPro" id="IPR016130">
    <property type="entry name" value="Tyr_Pase_AS"/>
</dbReference>
<evidence type="ECO:0000313" key="13">
    <source>
        <dbReference type="EMBL" id="CAF4050733.1"/>
    </source>
</evidence>
<evidence type="ECO:0000256" key="2">
    <source>
        <dbReference type="ARBA" id="ARBA00022801"/>
    </source>
</evidence>